<accession>A0A232ER62</accession>
<reference evidence="1 2" key="1">
    <citation type="journal article" date="2017" name="Curr. Biol.">
        <title>The Evolution of Venom by Co-option of Single-Copy Genes.</title>
        <authorList>
            <person name="Martinson E.O."/>
            <person name="Mrinalini"/>
            <person name="Kelkar Y.D."/>
            <person name="Chang C.H."/>
            <person name="Werren J.H."/>
        </authorList>
    </citation>
    <scope>NUCLEOTIDE SEQUENCE [LARGE SCALE GENOMIC DNA]</scope>
    <source>
        <strain evidence="1 2">Alberta</strain>
        <tissue evidence="1">Whole body</tissue>
    </source>
</reference>
<dbReference type="AlphaFoldDB" id="A0A232ER62"/>
<comment type="caution">
    <text evidence="1">The sequence shown here is derived from an EMBL/GenBank/DDBJ whole genome shotgun (WGS) entry which is preliminary data.</text>
</comment>
<sequence length="116" mass="13127">MPIPRMWCVSWVGDRGKLICASRSPQPAKGWSRNKICSVDQIRLPRLPCGATRKLPKGDPGWEGNLSDLSWIMSQVQRLERGRVSLEMSKESFGLVLSKAEMLPNQQHIQKEDKAL</sequence>
<keyword evidence="2" id="KW-1185">Reference proteome</keyword>
<dbReference type="EMBL" id="NNAY01002663">
    <property type="protein sequence ID" value="OXU20838.1"/>
    <property type="molecule type" value="Genomic_DNA"/>
</dbReference>
<evidence type="ECO:0000313" key="1">
    <source>
        <dbReference type="EMBL" id="OXU20838.1"/>
    </source>
</evidence>
<protein>
    <submittedName>
        <fullName evidence="1">Uncharacterized protein</fullName>
    </submittedName>
</protein>
<gene>
    <name evidence="1" type="ORF">TSAR_005459</name>
</gene>
<organism evidence="1 2">
    <name type="scientific">Trichomalopsis sarcophagae</name>
    <dbReference type="NCBI Taxonomy" id="543379"/>
    <lineage>
        <taxon>Eukaryota</taxon>
        <taxon>Metazoa</taxon>
        <taxon>Ecdysozoa</taxon>
        <taxon>Arthropoda</taxon>
        <taxon>Hexapoda</taxon>
        <taxon>Insecta</taxon>
        <taxon>Pterygota</taxon>
        <taxon>Neoptera</taxon>
        <taxon>Endopterygota</taxon>
        <taxon>Hymenoptera</taxon>
        <taxon>Apocrita</taxon>
        <taxon>Proctotrupomorpha</taxon>
        <taxon>Chalcidoidea</taxon>
        <taxon>Pteromalidae</taxon>
        <taxon>Pteromalinae</taxon>
        <taxon>Trichomalopsis</taxon>
    </lineage>
</organism>
<dbReference type="Proteomes" id="UP000215335">
    <property type="component" value="Unassembled WGS sequence"/>
</dbReference>
<name>A0A232ER62_9HYME</name>
<proteinExistence type="predicted"/>
<evidence type="ECO:0000313" key="2">
    <source>
        <dbReference type="Proteomes" id="UP000215335"/>
    </source>
</evidence>